<evidence type="ECO:0000256" key="1">
    <source>
        <dbReference type="ARBA" id="ARBA00006987"/>
    </source>
</evidence>
<dbReference type="EMBL" id="LAXJ01000018">
    <property type="protein sequence ID" value="KRS11629.1"/>
    <property type="molecule type" value="Genomic_DNA"/>
</dbReference>
<comment type="similarity">
    <text evidence="1">Belongs to the UPF0065 (bug) family.</text>
</comment>
<dbReference type="CDD" id="cd07012">
    <property type="entry name" value="PBP2_Bug_TTT"/>
    <property type="match status" value="1"/>
</dbReference>
<dbReference type="PANTHER" id="PTHR42928:SF5">
    <property type="entry name" value="BLR1237 PROTEIN"/>
    <property type="match status" value="1"/>
</dbReference>
<evidence type="ECO:0000313" key="3">
    <source>
        <dbReference type="EMBL" id="KRS11629.1"/>
    </source>
</evidence>
<dbReference type="InterPro" id="IPR005064">
    <property type="entry name" value="BUG"/>
</dbReference>
<protein>
    <recommendedName>
        <fullName evidence="5">ABC transporter substrate-binding protein</fullName>
    </recommendedName>
</protein>
<gene>
    <name evidence="3" type="ORF">XM53_15245</name>
</gene>
<keyword evidence="2" id="KW-0732">Signal</keyword>
<dbReference type="STRING" id="1641875.XM53_15245"/>
<dbReference type="PIRSF" id="PIRSF017082">
    <property type="entry name" value="YflP"/>
    <property type="match status" value="1"/>
</dbReference>
<organism evidence="3 4">
    <name type="scientific">Roseovarius atlanticus</name>
    <dbReference type="NCBI Taxonomy" id="1641875"/>
    <lineage>
        <taxon>Bacteria</taxon>
        <taxon>Pseudomonadati</taxon>
        <taxon>Pseudomonadota</taxon>
        <taxon>Alphaproteobacteria</taxon>
        <taxon>Rhodobacterales</taxon>
        <taxon>Roseobacteraceae</taxon>
        <taxon>Roseovarius</taxon>
    </lineage>
</organism>
<reference evidence="3 4" key="1">
    <citation type="submission" date="2015-04" db="EMBL/GenBank/DDBJ databases">
        <title>The draft genome sequence of Roseovarius sp.R12b.</title>
        <authorList>
            <person name="Li G."/>
            <person name="Lai Q."/>
            <person name="Shao Z."/>
            <person name="Yan P."/>
        </authorList>
    </citation>
    <scope>NUCLEOTIDE SEQUENCE [LARGE SCALE GENOMIC DNA]</scope>
    <source>
        <strain evidence="3 4">R12B</strain>
    </source>
</reference>
<sequence length="327" mass="34505">MKLNRRTLIGAVSATAMLAFGGTAMAQDYPTKRITIIVPYSAGGATDILARQVADGLSQVLDETVTVENRPGAGATLGTTQAANARPDGYTLFMGQVSSHGIAPAVYKNLQYDPVEDFAPVKLIMSIPNVMVVNKDSPYQTAQEFLEAAKSENMTFGSSGVGSSIHLSGEMFKARTGADMTHVPFRGSGEAVPALLSGDVDVMFDNLPSAMPHIQSGALRALAVTTPERSEQLGDVPTLDELDIAELDDFAARSWFGILAPAGTDDAVVATLSEALDEVITSDSFKKFADTRGASIEGGSPEDFAKYIESELSSWKTVVDEAGVTVE</sequence>
<dbReference type="Pfam" id="PF03401">
    <property type="entry name" value="TctC"/>
    <property type="match status" value="1"/>
</dbReference>
<dbReference type="OrthoDB" id="7248487at2"/>
<proteinExistence type="inferred from homology"/>
<evidence type="ECO:0000313" key="4">
    <source>
        <dbReference type="Proteomes" id="UP000051295"/>
    </source>
</evidence>
<feature type="chain" id="PRO_5006663833" description="ABC transporter substrate-binding protein" evidence="2">
    <location>
        <begin position="27"/>
        <end position="327"/>
    </location>
</feature>
<feature type="signal peptide" evidence="2">
    <location>
        <begin position="1"/>
        <end position="26"/>
    </location>
</feature>
<dbReference type="Gene3D" id="3.40.190.10">
    <property type="entry name" value="Periplasmic binding protein-like II"/>
    <property type="match status" value="1"/>
</dbReference>
<dbReference type="InterPro" id="IPR042100">
    <property type="entry name" value="Bug_dom1"/>
</dbReference>
<dbReference type="Proteomes" id="UP000051295">
    <property type="component" value="Unassembled WGS sequence"/>
</dbReference>
<evidence type="ECO:0000256" key="2">
    <source>
        <dbReference type="SAM" id="SignalP"/>
    </source>
</evidence>
<name>A0A0T5NRQ7_9RHOB</name>
<dbReference type="PANTHER" id="PTHR42928">
    <property type="entry name" value="TRICARBOXYLATE-BINDING PROTEIN"/>
    <property type="match status" value="1"/>
</dbReference>
<dbReference type="Gene3D" id="3.40.190.150">
    <property type="entry name" value="Bordetella uptake gene, domain 1"/>
    <property type="match status" value="1"/>
</dbReference>
<dbReference type="SUPFAM" id="SSF53850">
    <property type="entry name" value="Periplasmic binding protein-like II"/>
    <property type="match status" value="1"/>
</dbReference>
<comment type="caution">
    <text evidence="3">The sequence shown here is derived from an EMBL/GenBank/DDBJ whole genome shotgun (WGS) entry which is preliminary data.</text>
</comment>
<accession>A0A0T5NRQ7</accession>
<dbReference type="PATRIC" id="fig|1641875.4.peg.859"/>
<keyword evidence="4" id="KW-1185">Reference proteome</keyword>
<dbReference type="RefSeq" id="WP_057794829.1">
    <property type="nucleotide sequence ID" value="NZ_LAXJ01000018.1"/>
</dbReference>
<evidence type="ECO:0008006" key="5">
    <source>
        <dbReference type="Google" id="ProtNLM"/>
    </source>
</evidence>
<dbReference type="AlphaFoldDB" id="A0A0T5NRQ7"/>